<dbReference type="Proteomes" id="UP000182944">
    <property type="component" value="Unassembled WGS sequence"/>
</dbReference>
<dbReference type="SUPFAM" id="SSF47226">
    <property type="entry name" value="Histidine-containing phosphotransfer domain, HPT domain"/>
    <property type="match status" value="1"/>
</dbReference>
<dbReference type="OrthoDB" id="7867809at2"/>
<keyword evidence="1" id="KW-0902">Two-component regulatory system</keyword>
<dbReference type="InterPro" id="IPR008207">
    <property type="entry name" value="Sig_transdc_His_kin_Hpt_dom"/>
</dbReference>
<evidence type="ECO:0000256" key="1">
    <source>
        <dbReference type="ARBA" id="ARBA00023012"/>
    </source>
</evidence>
<dbReference type="EMBL" id="FNNA01000002">
    <property type="protein sequence ID" value="SDW97765.1"/>
    <property type="molecule type" value="Genomic_DNA"/>
</dbReference>
<feature type="domain" description="HPt" evidence="2">
    <location>
        <begin position="22"/>
        <end position="90"/>
    </location>
</feature>
<evidence type="ECO:0000313" key="3">
    <source>
        <dbReference type="EMBL" id="SDW97765.1"/>
    </source>
</evidence>
<evidence type="ECO:0000313" key="4">
    <source>
        <dbReference type="Proteomes" id="UP000182944"/>
    </source>
</evidence>
<reference evidence="4" key="1">
    <citation type="submission" date="2016-10" db="EMBL/GenBank/DDBJ databases">
        <authorList>
            <person name="Varghese N."/>
            <person name="Submissions S."/>
        </authorList>
    </citation>
    <scope>NUCLEOTIDE SEQUENCE [LARGE SCALE GENOMIC DNA]</scope>
    <source>
        <strain evidence="4">DSM 29303</strain>
    </source>
</reference>
<proteinExistence type="predicted"/>
<accession>A0A1H2XYE0</accession>
<gene>
    <name evidence="3" type="ORF">SAMN05444276_102667</name>
</gene>
<sequence>MIDWKRMAALRHEVGEDEFAPLVELFLDEIEGAIMTMVPNDPDRMEQRLHFLKGCGLNMGLNAFCRLCDTWERMVATGLGDQLDVEALMAGYAASKQALMRDLEAMTAPPTDATGREGAA</sequence>
<evidence type="ECO:0000259" key="2">
    <source>
        <dbReference type="Pfam" id="PF01627"/>
    </source>
</evidence>
<dbReference type="GO" id="GO:0004672">
    <property type="term" value="F:protein kinase activity"/>
    <property type="evidence" value="ECO:0007669"/>
    <property type="project" value="UniProtKB-ARBA"/>
</dbReference>
<keyword evidence="4" id="KW-1185">Reference proteome</keyword>
<dbReference type="Gene3D" id="1.20.120.160">
    <property type="entry name" value="HPT domain"/>
    <property type="match status" value="1"/>
</dbReference>
<dbReference type="GO" id="GO:0000160">
    <property type="term" value="P:phosphorelay signal transduction system"/>
    <property type="evidence" value="ECO:0007669"/>
    <property type="project" value="UniProtKB-KW"/>
</dbReference>
<organism evidence="3 4">
    <name type="scientific">Paracoccus sanguinis</name>
    <dbReference type="NCBI Taxonomy" id="1545044"/>
    <lineage>
        <taxon>Bacteria</taxon>
        <taxon>Pseudomonadati</taxon>
        <taxon>Pseudomonadota</taxon>
        <taxon>Alphaproteobacteria</taxon>
        <taxon>Rhodobacterales</taxon>
        <taxon>Paracoccaceae</taxon>
        <taxon>Paracoccus</taxon>
    </lineage>
</organism>
<dbReference type="AlphaFoldDB" id="A0A1H2XYE0"/>
<dbReference type="Pfam" id="PF01627">
    <property type="entry name" value="Hpt"/>
    <property type="match status" value="1"/>
</dbReference>
<dbReference type="RefSeq" id="WP_052175125.1">
    <property type="nucleotide sequence ID" value="NZ_FNNA01000002.1"/>
</dbReference>
<dbReference type="STRING" id="1545044.SAMN05444276_102667"/>
<name>A0A1H2XYE0_9RHOB</name>
<protein>
    <submittedName>
        <fullName evidence="3">Hpt domain-containing protein</fullName>
    </submittedName>
</protein>
<dbReference type="InterPro" id="IPR036641">
    <property type="entry name" value="HPT_dom_sf"/>
</dbReference>